<evidence type="ECO:0008006" key="3">
    <source>
        <dbReference type="Google" id="ProtNLM"/>
    </source>
</evidence>
<dbReference type="EMBL" id="JBHUIP010000014">
    <property type="protein sequence ID" value="MFD2265023.1"/>
    <property type="molecule type" value="Genomic_DNA"/>
</dbReference>
<accession>A0ABW5DWB5</accession>
<dbReference type="InterPro" id="IPR042100">
    <property type="entry name" value="Bug_dom1"/>
</dbReference>
<dbReference type="Proteomes" id="UP001597295">
    <property type="component" value="Unassembled WGS sequence"/>
</dbReference>
<name>A0ABW5DWB5_9PROT</name>
<proteinExistence type="predicted"/>
<evidence type="ECO:0000313" key="1">
    <source>
        <dbReference type="EMBL" id="MFD2265023.1"/>
    </source>
</evidence>
<organism evidence="1 2">
    <name type="scientific">Lacibacterium aquatile</name>
    <dbReference type="NCBI Taxonomy" id="1168082"/>
    <lineage>
        <taxon>Bacteria</taxon>
        <taxon>Pseudomonadati</taxon>
        <taxon>Pseudomonadota</taxon>
        <taxon>Alphaproteobacteria</taxon>
        <taxon>Rhodospirillales</taxon>
        <taxon>Rhodospirillaceae</taxon>
    </lineage>
</organism>
<dbReference type="RefSeq" id="WP_379878190.1">
    <property type="nucleotide sequence ID" value="NZ_JBHUIP010000014.1"/>
</dbReference>
<evidence type="ECO:0000313" key="2">
    <source>
        <dbReference type="Proteomes" id="UP001597295"/>
    </source>
</evidence>
<dbReference type="Gene3D" id="3.40.190.150">
    <property type="entry name" value="Bordetella uptake gene, domain 1"/>
    <property type="match status" value="1"/>
</dbReference>
<gene>
    <name evidence="1" type="ORF">ACFSM5_19115</name>
</gene>
<comment type="caution">
    <text evidence="1">The sequence shown here is derived from an EMBL/GenBank/DDBJ whole genome shotgun (WGS) entry which is preliminary data.</text>
</comment>
<protein>
    <recommendedName>
        <fullName evidence="3">Tripartite tricarboxylate transporter family receptor</fullName>
    </recommendedName>
</protein>
<sequence length="68" mass="7258">MKSGTPDDFVKKLEAAIADGLKNPDAQKKYADAGFSTSPLGGKPFHDFVQAQADAYKKIITDANITAE</sequence>
<reference evidence="2" key="1">
    <citation type="journal article" date="2019" name="Int. J. Syst. Evol. Microbiol.">
        <title>The Global Catalogue of Microorganisms (GCM) 10K type strain sequencing project: providing services to taxonomists for standard genome sequencing and annotation.</title>
        <authorList>
            <consortium name="The Broad Institute Genomics Platform"/>
            <consortium name="The Broad Institute Genome Sequencing Center for Infectious Disease"/>
            <person name="Wu L."/>
            <person name="Ma J."/>
        </authorList>
    </citation>
    <scope>NUCLEOTIDE SEQUENCE [LARGE SCALE GENOMIC DNA]</scope>
    <source>
        <strain evidence="2">CGMCC 1.19062</strain>
    </source>
</reference>
<keyword evidence="2" id="KW-1185">Reference proteome</keyword>